<dbReference type="SUPFAM" id="SSF51905">
    <property type="entry name" value="FAD/NAD(P)-binding domain"/>
    <property type="match status" value="2"/>
</dbReference>
<name>A0ABD6A667_9EURY</name>
<dbReference type="InterPro" id="IPR036188">
    <property type="entry name" value="FAD/NAD-bd_sf"/>
</dbReference>
<evidence type="ECO:0000313" key="9">
    <source>
        <dbReference type="Proteomes" id="UP001596547"/>
    </source>
</evidence>
<protein>
    <submittedName>
        <fullName evidence="8">Lysine N(6)-hydroxylase/L-ornithine N(5)-oxygenase family protein</fullName>
    </submittedName>
</protein>
<sequence>MSAAEPVRDLVGVGIGPFDLGLAALLDGADADADAVFLDRKPEFRWHGGMLIEGTTLEVPFLADLVTLADPTSPHSYLNYLRERDRLYEFYFYETFQIPRREYDAYMRWVAERLDSCRFSREVTAVEYDDDREVFEVRARNPETGERHRYLARDLVLGVGSVPYVPEAFRDLPDADVFHTASYLDRRERCLDADAITVVGSGQSAAEVFLDLLERQPERDYRLDWLTRSDGFFPMEYSKLGLQHFTPEYVRYFNSLPQETRDEVLPEQDLLYKGIDPETNDRIYETLYEHSIERDPDVGLLAMTEVRGIEPSADGPHRYRLACEQRQEGTRFEHGADAVVLGTGYHRPTPEFLAPLEPRIRRDERGRPRITEDYRVELDGAAGRVFVQNAELHTHGVGAPDLGLGTYRNSVIVEQLLGEAVYPVDRDTVFQDFGVEQFLSDSPAQGRTDHPIQED</sequence>
<dbReference type="GeneID" id="79314850"/>
<dbReference type="EMBL" id="JBHTBF010000001">
    <property type="protein sequence ID" value="MFC7315872.1"/>
    <property type="molecule type" value="Genomic_DNA"/>
</dbReference>
<evidence type="ECO:0000256" key="2">
    <source>
        <dbReference type="ARBA" id="ARBA00004924"/>
    </source>
</evidence>
<comment type="cofactor">
    <cofactor evidence="1">
        <name>FAD</name>
        <dbReference type="ChEBI" id="CHEBI:57692"/>
    </cofactor>
</comment>
<evidence type="ECO:0000256" key="4">
    <source>
        <dbReference type="ARBA" id="ARBA00022630"/>
    </source>
</evidence>
<dbReference type="PANTHER" id="PTHR42802:SF1">
    <property type="entry name" value="L-ORNITHINE N(5)-MONOOXYGENASE"/>
    <property type="match status" value="1"/>
</dbReference>
<keyword evidence="5" id="KW-0274">FAD</keyword>
<dbReference type="PANTHER" id="PTHR42802">
    <property type="entry name" value="MONOOXYGENASE"/>
    <property type="match status" value="1"/>
</dbReference>
<dbReference type="RefSeq" id="WP_276305273.1">
    <property type="nucleotide sequence ID" value="NZ_CP119992.1"/>
</dbReference>
<dbReference type="AlphaFoldDB" id="A0ABD6A667"/>
<accession>A0ABD6A667</accession>
<dbReference type="Proteomes" id="UP001596547">
    <property type="component" value="Unassembled WGS sequence"/>
</dbReference>
<keyword evidence="7" id="KW-0560">Oxidoreductase</keyword>
<gene>
    <name evidence="8" type="ORF">ACFQPE_03560</name>
</gene>
<evidence type="ECO:0000256" key="5">
    <source>
        <dbReference type="ARBA" id="ARBA00022827"/>
    </source>
</evidence>
<keyword evidence="6" id="KW-0521">NADP</keyword>
<dbReference type="InterPro" id="IPR025700">
    <property type="entry name" value="Lys/Orn_oxygenase"/>
</dbReference>
<evidence type="ECO:0000313" key="8">
    <source>
        <dbReference type="EMBL" id="MFC7315872.1"/>
    </source>
</evidence>
<dbReference type="Gene3D" id="3.50.50.60">
    <property type="entry name" value="FAD/NAD(P)-binding domain"/>
    <property type="match status" value="1"/>
</dbReference>
<reference evidence="8 9" key="1">
    <citation type="journal article" date="2019" name="Int. J. Syst. Evol. Microbiol.">
        <title>The Global Catalogue of Microorganisms (GCM) 10K type strain sequencing project: providing services to taxonomists for standard genome sequencing and annotation.</title>
        <authorList>
            <consortium name="The Broad Institute Genomics Platform"/>
            <consortium name="The Broad Institute Genome Sequencing Center for Infectious Disease"/>
            <person name="Wu L."/>
            <person name="Ma J."/>
        </authorList>
    </citation>
    <scope>NUCLEOTIDE SEQUENCE [LARGE SCALE GENOMIC DNA]</scope>
    <source>
        <strain evidence="8 9">PSR21</strain>
    </source>
</reference>
<proteinExistence type="inferred from homology"/>
<keyword evidence="4" id="KW-0285">Flavoprotein</keyword>
<evidence type="ECO:0000256" key="6">
    <source>
        <dbReference type="ARBA" id="ARBA00022857"/>
    </source>
</evidence>
<comment type="caution">
    <text evidence="8">The sequence shown here is derived from an EMBL/GenBank/DDBJ whole genome shotgun (WGS) entry which is preliminary data.</text>
</comment>
<comment type="similarity">
    <text evidence="3">Belongs to the lysine N(6)-hydroxylase/L-ornithine N(5)-oxygenase family.</text>
</comment>
<dbReference type="GO" id="GO:0016491">
    <property type="term" value="F:oxidoreductase activity"/>
    <property type="evidence" value="ECO:0007669"/>
    <property type="project" value="UniProtKB-KW"/>
</dbReference>
<organism evidence="8 9">
    <name type="scientific">Halomarina halobia</name>
    <dbReference type="NCBI Taxonomy" id="3033386"/>
    <lineage>
        <taxon>Archaea</taxon>
        <taxon>Methanobacteriati</taxon>
        <taxon>Methanobacteriota</taxon>
        <taxon>Stenosarchaea group</taxon>
        <taxon>Halobacteria</taxon>
        <taxon>Halobacteriales</taxon>
        <taxon>Natronomonadaceae</taxon>
        <taxon>Halomarina</taxon>
    </lineage>
</organism>
<evidence type="ECO:0000256" key="3">
    <source>
        <dbReference type="ARBA" id="ARBA00007588"/>
    </source>
</evidence>
<keyword evidence="9" id="KW-1185">Reference proteome</keyword>
<evidence type="ECO:0000256" key="1">
    <source>
        <dbReference type="ARBA" id="ARBA00001974"/>
    </source>
</evidence>
<dbReference type="Pfam" id="PF13434">
    <property type="entry name" value="Lys_Orn_oxgnase"/>
    <property type="match status" value="1"/>
</dbReference>
<comment type="pathway">
    <text evidence="2">Siderophore biosynthesis.</text>
</comment>
<evidence type="ECO:0000256" key="7">
    <source>
        <dbReference type="ARBA" id="ARBA00023002"/>
    </source>
</evidence>